<dbReference type="EMBL" id="JAHLFN010000077">
    <property type="protein sequence ID" value="MBU3843097.1"/>
    <property type="molecule type" value="Genomic_DNA"/>
</dbReference>
<evidence type="ECO:0000256" key="1">
    <source>
        <dbReference type="SAM" id="Coils"/>
    </source>
</evidence>
<name>A0A9E2KZW0_9FUSO</name>
<reference evidence="2" key="1">
    <citation type="journal article" date="2021" name="PeerJ">
        <title>Extensive microbial diversity within the chicken gut microbiome revealed by metagenomics and culture.</title>
        <authorList>
            <person name="Gilroy R."/>
            <person name="Ravi A."/>
            <person name="Getino M."/>
            <person name="Pursley I."/>
            <person name="Horton D.L."/>
            <person name="Alikhan N.F."/>
            <person name="Baker D."/>
            <person name="Gharbi K."/>
            <person name="Hall N."/>
            <person name="Watson M."/>
            <person name="Adriaenssens E.M."/>
            <person name="Foster-Nyarko E."/>
            <person name="Jarju S."/>
            <person name="Secka A."/>
            <person name="Antonio M."/>
            <person name="Oren A."/>
            <person name="Chaudhuri R.R."/>
            <person name="La Ragione R."/>
            <person name="Hildebrand F."/>
            <person name="Pallen M.J."/>
        </authorList>
    </citation>
    <scope>NUCLEOTIDE SEQUENCE</scope>
    <source>
        <strain evidence="2">A6-441</strain>
    </source>
</reference>
<reference evidence="2" key="2">
    <citation type="submission" date="2021-04" db="EMBL/GenBank/DDBJ databases">
        <authorList>
            <person name="Gilroy R."/>
        </authorList>
    </citation>
    <scope>NUCLEOTIDE SEQUENCE</scope>
    <source>
        <strain evidence="2">A6-441</strain>
    </source>
</reference>
<dbReference type="Gene3D" id="1.20.120.330">
    <property type="entry name" value="Nucleotidyltransferases domain 2"/>
    <property type="match status" value="1"/>
</dbReference>
<dbReference type="InterPro" id="IPR010235">
    <property type="entry name" value="HepT"/>
</dbReference>
<evidence type="ECO:0000313" key="3">
    <source>
        <dbReference type="Proteomes" id="UP000724657"/>
    </source>
</evidence>
<dbReference type="AlphaFoldDB" id="A0A9E2KZW0"/>
<evidence type="ECO:0000313" key="2">
    <source>
        <dbReference type="EMBL" id="MBU3843097.1"/>
    </source>
</evidence>
<feature type="coiled-coil region" evidence="1">
    <location>
        <begin position="2"/>
        <end position="29"/>
    </location>
</feature>
<proteinExistence type="predicted"/>
<organism evidence="2 3">
    <name type="scientific">Candidatus Fusobacterium pullicola</name>
    <dbReference type="NCBI Taxonomy" id="2838601"/>
    <lineage>
        <taxon>Bacteria</taxon>
        <taxon>Fusobacteriati</taxon>
        <taxon>Fusobacteriota</taxon>
        <taxon>Fusobacteriia</taxon>
        <taxon>Fusobacteriales</taxon>
        <taxon>Fusobacteriaceae</taxon>
        <taxon>Fusobacterium</taxon>
    </lineage>
</organism>
<keyword evidence="1" id="KW-0175">Coiled coil</keyword>
<comment type="caution">
    <text evidence="2">The sequence shown here is derived from an EMBL/GenBank/DDBJ whole genome shotgun (WGS) entry which is preliminary data.</text>
</comment>
<protein>
    <submittedName>
        <fullName evidence="2">Nucleotidyltransferase substrate binding protein</fullName>
    </submittedName>
</protein>
<sequence length="133" mass="15761">MGKRWEERLEDLEKAINRLEEAIEESKKVDFSTLKDGVIQRFEFTLELSWKTLKHFLNSEGVEAATTPKSTVKEAFKLDVLKNIDIWLEMLDDRNLTSHIYNQAIAEEIYERIVSRYCSELRRNFEFLKASEI</sequence>
<dbReference type="NCBIfam" id="TIGR01987">
    <property type="entry name" value="HI0074"/>
    <property type="match status" value="1"/>
</dbReference>
<dbReference type="Pfam" id="PF08780">
    <property type="entry name" value="NTase_sub_bind"/>
    <property type="match status" value="1"/>
</dbReference>
<accession>A0A9E2KZW0</accession>
<dbReference type="SUPFAM" id="SSF81593">
    <property type="entry name" value="Nucleotidyltransferase substrate binding subunit/domain"/>
    <property type="match status" value="1"/>
</dbReference>
<gene>
    <name evidence="2" type="ORF">IAA47_08990</name>
</gene>
<dbReference type="Proteomes" id="UP000724657">
    <property type="component" value="Unassembled WGS sequence"/>
</dbReference>